<dbReference type="Proteomes" id="UP001386437">
    <property type="component" value="Unassembled WGS sequence"/>
</dbReference>
<proteinExistence type="predicted"/>
<name>A0ABU8ISY4_9BURK</name>
<comment type="caution">
    <text evidence="1">The sequence shown here is derived from an EMBL/GenBank/DDBJ whole genome shotgun (WGS) entry which is preliminary data.</text>
</comment>
<accession>A0ABU8ISY4</accession>
<sequence>MVATAARKILRRRTAHIVIHVADPLRWLLSTTPATVLNWSSYRQAAVVLTDKLKIKLGFAKMREAVAVSELPAAILSWSNE</sequence>
<evidence type="ECO:0000313" key="2">
    <source>
        <dbReference type="Proteomes" id="UP001386437"/>
    </source>
</evidence>
<protein>
    <submittedName>
        <fullName evidence="1">Uncharacterized protein</fullName>
    </submittedName>
</protein>
<dbReference type="EMBL" id="JACFYJ010000021">
    <property type="protein sequence ID" value="MEI5998527.1"/>
    <property type="molecule type" value="Genomic_DNA"/>
</dbReference>
<keyword evidence="2" id="KW-1185">Reference proteome</keyword>
<evidence type="ECO:0000313" key="1">
    <source>
        <dbReference type="EMBL" id="MEI5998527.1"/>
    </source>
</evidence>
<reference evidence="1 2" key="1">
    <citation type="journal article" date="2022" name="Arch. Microbiol.">
        <title>Paraburkholderia bengalensis sp. nov. isolated from roots of Oryza sativa, IR64.</title>
        <authorList>
            <person name="Nag P."/>
            <person name="Mondal N."/>
            <person name="Sarkar J."/>
            <person name="Das S."/>
        </authorList>
    </citation>
    <scope>NUCLEOTIDE SEQUENCE [LARGE SCALE GENOMIC DNA]</scope>
    <source>
        <strain evidence="1 2">IR64_4_BI</strain>
    </source>
</reference>
<dbReference type="RefSeq" id="WP_336598674.1">
    <property type="nucleotide sequence ID" value="NZ_JACFYJ010000021.1"/>
</dbReference>
<gene>
    <name evidence="1" type="ORF">H3V53_15305</name>
</gene>
<organism evidence="1 2">
    <name type="scientific">Paraburkholderia bengalensis</name>
    <dbReference type="NCBI Taxonomy" id="2747562"/>
    <lineage>
        <taxon>Bacteria</taxon>
        <taxon>Pseudomonadati</taxon>
        <taxon>Pseudomonadota</taxon>
        <taxon>Betaproteobacteria</taxon>
        <taxon>Burkholderiales</taxon>
        <taxon>Burkholderiaceae</taxon>
        <taxon>Paraburkholderia</taxon>
    </lineage>
</organism>